<keyword evidence="2" id="KW-1185">Reference proteome</keyword>
<dbReference type="GO" id="GO:0032259">
    <property type="term" value="P:methylation"/>
    <property type="evidence" value="ECO:0007669"/>
    <property type="project" value="UniProtKB-KW"/>
</dbReference>
<protein>
    <submittedName>
        <fullName evidence="1">SAM-dependent methyltransferase</fullName>
    </submittedName>
</protein>
<name>A0A7W7SWW0_9ACTN</name>
<sequence>MQRPDWAPEKIDIERPSVARMYDYYLGGSHNFAVDRSTAQVLIDAVPDAPLMAQANRAFLRRTVQYLVKAGIRQFLDIGSGIPTVGNVHEIAQQVTPEARVVYVDIDPVAVAHSRQILRGNDRATVIHEDLRRVDHILTHPDVRGLLDFDQPIAVLVVAVLHFIPDADDPAGLLRTIRRTLVRGSYLVLSQASDDGRTNTERRDAETVYQRTDNHLAPRGRTEIGKFFDGFDLVEPGLVWVPQWRSDCPEGAEHAERAAFLGGVGRLGD</sequence>
<dbReference type="EMBL" id="JACHJW010000001">
    <property type="protein sequence ID" value="MBB4961140.1"/>
    <property type="molecule type" value="Genomic_DNA"/>
</dbReference>
<dbReference type="RefSeq" id="WP_184536786.1">
    <property type="nucleotide sequence ID" value="NZ_JACHJW010000001.1"/>
</dbReference>
<accession>A0A7W7SWW0</accession>
<evidence type="ECO:0000313" key="2">
    <source>
        <dbReference type="Proteomes" id="UP000578819"/>
    </source>
</evidence>
<keyword evidence="1" id="KW-0489">Methyltransferase</keyword>
<dbReference type="CDD" id="cd02440">
    <property type="entry name" value="AdoMet_MTases"/>
    <property type="match status" value="1"/>
</dbReference>
<dbReference type="PIRSF" id="PIRSF017393">
    <property type="entry name" value="MTase_SAV2177"/>
    <property type="match status" value="1"/>
</dbReference>
<keyword evidence="1" id="KW-0808">Transferase</keyword>
<proteinExistence type="predicted"/>
<organism evidence="1 2">
    <name type="scientific">Micromonospora polyrhachis</name>
    <dbReference type="NCBI Taxonomy" id="1282883"/>
    <lineage>
        <taxon>Bacteria</taxon>
        <taxon>Bacillati</taxon>
        <taxon>Actinomycetota</taxon>
        <taxon>Actinomycetes</taxon>
        <taxon>Micromonosporales</taxon>
        <taxon>Micromonosporaceae</taxon>
        <taxon>Micromonospora</taxon>
    </lineage>
</organism>
<dbReference type="AlphaFoldDB" id="A0A7W7SWW0"/>
<reference evidence="1 2" key="1">
    <citation type="submission" date="2020-08" db="EMBL/GenBank/DDBJ databases">
        <title>Sequencing the genomes of 1000 actinobacteria strains.</title>
        <authorList>
            <person name="Klenk H.-P."/>
        </authorList>
    </citation>
    <scope>NUCLEOTIDE SEQUENCE [LARGE SCALE GENOMIC DNA]</scope>
    <source>
        <strain evidence="1 2">DSM 45886</strain>
    </source>
</reference>
<dbReference type="Proteomes" id="UP000578819">
    <property type="component" value="Unassembled WGS sequence"/>
</dbReference>
<dbReference type="Pfam" id="PF04672">
    <property type="entry name" value="Methyltransf_19"/>
    <property type="match status" value="1"/>
</dbReference>
<dbReference type="InterPro" id="IPR029063">
    <property type="entry name" value="SAM-dependent_MTases_sf"/>
</dbReference>
<gene>
    <name evidence="1" type="ORF">FHR38_004873</name>
</gene>
<comment type="caution">
    <text evidence="1">The sequence shown here is derived from an EMBL/GenBank/DDBJ whole genome shotgun (WGS) entry which is preliminary data.</text>
</comment>
<dbReference type="GO" id="GO:0008168">
    <property type="term" value="F:methyltransferase activity"/>
    <property type="evidence" value="ECO:0007669"/>
    <property type="project" value="UniProtKB-KW"/>
</dbReference>
<dbReference type="SUPFAM" id="SSF53335">
    <property type="entry name" value="S-adenosyl-L-methionine-dependent methyltransferases"/>
    <property type="match status" value="1"/>
</dbReference>
<evidence type="ECO:0000313" key="1">
    <source>
        <dbReference type="EMBL" id="MBB4961140.1"/>
    </source>
</evidence>
<dbReference type="InterPro" id="IPR006764">
    <property type="entry name" value="SAM_dep_MeTrfase_SAV2177_type"/>
</dbReference>
<dbReference type="Gene3D" id="3.40.50.150">
    <property type="entry name" value="Vaccinia Virus protein VP39"/>
    <property type="match status" value="1"/>
</dbReference>